<name>A0ABQ1PR84_9BACI</name>
<evidence type="ECO:0000313" key="1">
    <source>
        <dbReference type="EMBL" id="GGD01442.1"/>
    </source>
</evidence>
<comment type="caution">
    <text evidence="1">The sequence shown here is derived from an EMBL/GenBank/DDBJ whole genome shotgun (WGS) entry which is preliminary data.</text>
</comment>
<protein>
    <submittedName>
        <fullName evidence="1">Uncharacterized protein</fullName>
    </submittedName>
</protein>
<keyword evidence="2" id="KW-1185">Reference proteome</keyword>
<reference evidence="2" key="1">
    <citation type="journal article" date="2019" name="Int. J. Syst. Evol. Microbiol.">
        <title>The Global Catalogue of Microorganisms (GCM) 10K type strain sequencing project: providing services to taxonomists for standard genome sequencing and annotation.</title>
        <authorList>
            <consortium name="The Broad Institute Genomics Platform"/>
            <consortium name="The Broad Institute Genome Sequencing Center for Infectious Disease"/>
            <person name="Wu L."/>
            <person name="Ma J."/>
        </authorList>
    </citation>
    <scope>NUCLEOTIDE SEQUENCE [LARGE SCALE GENOMIC DNA]</scope>
    <source>
        <strain evidence="2">CGMCC 1.15353</strain>
    </source>
</reference>
<dbReference type="RefSeq" id="WP_188650764.1">
    <property type="nucleotide sequence ID" value="NZ_BMIN01000002.1"/>
</dbReference>
<dbReference type="Proteomes" id="UP000642571">
    <property type="component" value="Unassembled WGS sequence"/>
</dbReference>
<proteinExistence type="predicted"/>
<evidence type="ECO:0000313" key="2">
    <source>
        <dbReference type="Proteomes" id="UP000642571"/>
    </source>
</evidence>
<gene>
    <name evidence="1" type="ORF">GCM10011389_05970</name>
</gene>
<sequence>MWRTGSSSGGMAQVKSTTAQKFFRTAQVQKITTQDEPSQLKSSHIGSNTEVMAQVNRKPAQAIALDYPQYKRISGSGTSITVQYSLSCVHP</sequence>
<dbReference type="EMBL" id="BMIN01000002">
    <property type="protein sequence ID" value="GGD01442.1"/>
    <property type="molecule type" value="Genomic_DNA"/>
</dbReference>
<accession>A0ABQ1PR84</accession>
<organism evidence="1 2">
    <name type="scientific">Pontibacillus salipaludis</name>
    <dbReference type="NCBI Taxonomy" id="1697394"/>
    <lineage>
        <taxon>Bacteria</taxon>
        <taxon>Bacillati</taxon>
        <taxon>Bacillota</taxon>
        <taxon>Bacilli</taxon>
        <taxon>Bacillales</taxon>
        <taxon>Bacillaceae</taxon>
        <taxon>Pontibacillus</taxon>
    </lineage>
</organism>